<dbReference type="GO" id="GO:0140912">
    <property type="term" value="F:membrane destabilizing activity"/>
    <property type="evidence" value="ECO:0007669"/>
    <property type="project" value="Ensembl"/>
</dbReference>
<dbReference type="InterPro" id="IPR016024">
    <property type="entry name" value="ARM-type_fold"/>
</dbReference>
<feature type="domain" description="MROH2B-like N-terminal HEAT-repeats" evidence="4">
    <location>
        <begin position="33"/>
        <end position="252"/>
    </location>
</feature>
<evidence type="ECO:0000256" key="1">
    <source>
        <dbReference type="ARBA" id="ARBA00022737"/>
    </source>
</evidence>
<gene>
    <name evidence="6" type="primary">MROH1</name>
</gene>
<evidence type="ECO:0000259" key="3">
    <source>
        <dbReference type="Pfam" id="PF23210"/>
    </source>
</evidence>
<evidence type="ECO:0000313" key="7">
    <source>
        <dbReference type="Proteomes" id="UP000694412"/>
    </source>
</evidence>
<keyword evidence="1" id="KW-0677">Repeat</keyword>
<evidence type="ECO:0000313" key="6">
    <source>
        <dbReference type="Ensembl" id="ENSCJPP00005009255.1"/>
    </source>
</evidence>
<dbReference type="Ensembl" id="ENSCJPT00005013846.1">
    <property type="protein sequence ID" value="ENSCJPP00005009255.1"/>
    <property type="gene ID" value="ENSCJPG00005007964.1"/>
</dbReference>
<accession>A0A8C2TBX2</accession>
<dbReference type="Gene3D" id="1.25.10.10">
    <property type="entry name" value="Leucine-rich Repeat Variant"/>
    <property type="match status" value="3"/>
</dbReference>
<dbReference type="InterPro" id="IPR011989">
    <property type="entry name" value="ARM-like"/>
</dbReference>
<dbReference type="PANTHER" id="PTHR23120:SF44">
    <property type="entry name" value="MAESTRO HEAT-LIKE REPEAT-CONTAINING PROTEIN FAMILY MEMBER 1"/>
    <property type="match status" value="1"/>
</dbReference>
<dbReference type="InterPro" id="IPR055408">
    <property type="entry name" value="HEAT_MROH2B-like"/>
</dbReference>
<protein>
    <submittedName>
        <fullName evidence="6">Maestro heat like repeat family member 1</fullName>
    </submittedName>
</protein>
<feature type="domain" description="Maestro/Maestro-like HEAT-repeats" evidence="5">
    <location>
        <begin position="1359"/>
        <end position="1585"/>
    </location>
</feature>
<dbReference type="PANTHER" id="PTHR23120">
    <property type="entry name" value="MAESTRO-RELATED HEAT DOMAIN-CONTAINING"/>
    <property type="match status" value="1"/>
</dbReference>
<dbReference type="GO" id="GO:0005765">
    <property type="term" value="C:lysosomal membrane"/>
    <property type="evidence" value="ECO:0007669"/>
    <property type="project" value="Ensembl"/>
</dbReference>
<sequence length="1620" mass="179201">CRETWGERGLATTLMDATTDKEPLVQEQIYNALCYLGEAEPEEILHCCDEYLRQHDKLAYPHRVIILKAMETVVKNNISSLDKSTAKVVILLASSEMTKSKEVVWEWQQAASNVLVAVGQRFINKVMEEVLTKFQPGILPHYFVMQTFANLAVSNVFGMVPFLNSILGTMLPMLGMAKQDHMKSVFCYALQHFSESIQEYVANLDQAPDPTVRKDTFCNEIFSAYEVLFNSWLQHREPKLRLAVVEALGAMSYLMPGEKLEEQLPKLIPAVLSLYKKHTETFYISKSLCQILEASVDIGSRSLDVQLDALLGTLHPQICTPADPAVPLTVKNHTEVLRCFTVLACSFPDRVLTFLLPKLESSSEKTRVGTLLIMRQIINSAPSQMEIKKPSILSSMKLPLQDSNNKVRRAVVQVISAMAHHGYLEQPGGEAMLEFLVRQCALPSDAPQKPLPDGDDPTSDSVRSISVNTLLLLSTTVDRMNNVLWPYLLEFITPVQFTNALTPICKSLMHLSVKKREEGGNASLIPYDLNGNLPSPHALTTRLLVVSSRPYTGDGRGAAALRLLHALCCSVHPALEQLWSKRVPLLVEIFLLGNTEMSLHPEEWEEELLLVGASTLAAVSDNAWICHFVTEMCRQLNGYNGFPTEKNFLYKCIGTTLGACVSKELVQKQLQELLETARYNEEAEWEGLASCFGICAINHLEETLAKLEDFVRSDVFKKSVGLFSIFKDRSDHEVEKIKSALILCYGFVASHAPRELLLSRVEADILRNISQYFSTKVLGIKVETKDLTLKLCLIRSIAMISRAVRGSTKCTDFILGRKAELVAQMVVRTGARVGTSPPSPIPGGTPSTPHSWGHPFYLPLLGVPPPSPTPEDIPSIPCSWGHPCELFADTFGALQELLKTLLQRSLTPHGLQDMFAHLGPWIKSSRQQERQRAVELSATLLHFYLGRLNVSTVVPFYNLGVLIALFSPRCSDSVGSVRQRAVDCVYSLLYIQLCYEGFARDHRDEMVEGLKALKKGLEEPDFTVLFRTCTNIAMVIGKRVPPDQLMSLLLAMFEGLADPDKNCSRAATVMINALLKERGAVLQDKVPDIMSIIHSKLQEVDEEHVRKAAQQTVYILAAQHSGVVVSSLLGSALPFDSHTCAMWSALAAEPNLTAQILEQLLEKLTRDVPYKESRAFLLGGSSERVATPLPMAATCALHEIMSAPESGPAVLGLYAPLFVTLLLRVSCTVGVQLPKSLQGRDRRSSSHAAASRSLQPCSCAVQTLRAMLAQGGSEAVVVAVGNAGGWEMMENPERHHEGIAVLAGSMARHAGPRLPLIVKSLVPTLSSALESQRVTATAFLAELLSSNVVNDLILLESVMDSMTGRQKDPCLLVRVLALRGLGNIAVGAPEKVHKHGATLLASMVNGLDDRDDPNNLVALEAMTSLSKLLEHLEERDVQAMLLHIAIRIRPFFDSEQPDLRRSSIVLFGNLTKFSEGECEAFFEQILNGLVTLLLHLQDPKPEVVRACKFALRMCGPNMGCEGLCDMFLNHLRDDRSLHYGEFMNNVCKHLMQSYPEMLNRLVLTNLFYFKSTWVDIRAAAPMFIGKAGPAPCCSFHVVSMGVDWGWVGRSWRSPPNVLIL</sequence>
<reference evidence="6" key="2">
    <citation type="submission" date="2025-09" db="UniProtKB">
        <authorList>
            <consortium name="Ensembl"/>
        </authorList>
    </citation>
    <scope>IDENTIFICATION</scope>
</reference>
<dbReference type="SUPFAM" id="SSF48371">
    <property type="entry name" value="ARM repeat"/>
    <property type="match status" value="2"/>
</dbReference>
<dbReference type="InterPro" id="IPR048465">
    <property type="entry name" value="Maestro-like_HEAT"/>
</dbReference>
<reference evidence="6" key="1">
    <citation type="submission" date="2025-08" db="UniProtKB">
        <authorList>
            <consortium name="Ensembl"/>
        </authorList>
    </citation>
    <scope>IDENTIFICATION</scope>
</reference>
<dbReference type="Pfam" id="PF23227">
    <property type="entry name" value="HEAT_MROH2B_C"/>
    <property type="match status" value="1"/>
</dbReference>
<dbReference type="Pfam" id="PF23221">
    <property type="entry name" value="HEAT_MROH2B_1st"/>
    <property type="match status" value="1"/>
</dbReference>
<dbReference type="InterPro" id="IPR056282">
    <property type="entry name" value="MROH2B-like_N_HEAT"/>
</dbReference>
<evidence type="ECO:0000259" key="4">
    <source>
        <dbReference type="Pfam" id="PF23221"/>
    </source>
</evidence>
<keyword evidence="7" id="KW-1185">Reference proteome</keyword>
<dbReference type="GeneTree" id="ENSGT00940000156930"/>
<feature type="domain" description="MROH2B-like HEAT-repeats" evidence="3">
    <location>
        <begin position="255"/>
        <end position="827"/>
    </location>
</feature>
<organism evidence="6 7">
    <name type="scientific">Coturnix japonica</name>
    <name type="common">Japanese quail</name>
    <name type="synonym">Coturnix coturnix japonica</name>
    <dbReference type="NCBI Taxonomy" id="93934"/>
    <lineage>
        <taxon>Eukaryota</taxon>
        <taxon>Metazoa</taxon>
        <taxon>Chordata</taxon>
        <taxon>Craniata</taxon>
        <taxon>Vertebrata</taxon>
        <taxon>Euteleostomi</taxon>
        <taxon>Archelosauria</taxon>
        <taxon>Archosauria</taxon>
        <taxon>Dinosauria</taxon>
        <taxon>Saurischia</taxon>
        <taxon>Theropoda</taxon>
        <taxon>Coelurosauria</taxon>
        <taxon>Aves</taxon>
        <taxon>Neognathae</taxon>
        <taxon>Galloanserae</taxon>
        <taxon>Galliformes</taxon>
        <taxon>Phasianidae</taxon>
        <taxon>Perdicinae</taxon>
        <taxon>Coturnix</taxon>
    </lineage>
</organism>
<dbReference type="InterPro" id="IPR055406">
    <property type="entry name" value="HEAT_Maestro"/>
</dbReference>
<evidence type="ECO:0000259" key="5">
    <source>
        <dbReference type="Pfam" id="PF23227"/>
    </source>
</evidence>
<dbReference type="Pfam" id="PF23210">
    <property type="entry name" value="HEAT_Maestro_2"/>
    <property type="match status" value="1"/>
</dbReference>
<dbReference type="GO" id="GO:0170064">
    <property type="term" value="P:lysosome fission"/>
    <property type="evidence" value="ECO:0007669"/>
    <property type="project" value="Ensembl"/>
</dbReference>
<dbReference type="Pfam" id="PF21047">
    <property type="entry name" value="HEAT_Maestro"/>
    <property type="match status" value="1"/>
</dbReference>
<dbReference type="Proteomes" id="UP000694412">
    <property type="component" value="Unassembled WGS sequence"/>
</dbReference>
<proteinExistence type="predicted"/>
<name>A0A8C2TBX2_COTJA</name>
<feature type="domain" description="Maestro-like HEAT-repeats" evidence="2">
    <location>
        <begin position="928"/>
        <end position="1157"/>
    </location>
</feature>
<dbReference type="InterPro" id="IPR045206">
    <property type="entry name" value="Maestro_heat-like_prot"/>
</dbReference>
<evidence type="ECO:0000259" key="2">
    <source>
        <dbReference type="Pfam" id="PF21047"/>
    </source>
</evidence>